<dbReference type="OrthoDB" id="9779910at2"/>
<evidence type="ECO:0000313" key="4">
    <source>
        <dbReference type="Proteomes" id="UP000078520"/>
    </source>
</evidence>
<comment type="similarity">
    <text evidence="1">Belongs to the ComF/GntX family.</text>
</comment>
<dbReference type="InterPro" id="IPR000836">
    <property type="entry name" value="PRTase_dom"/>
</dbReference>
<feature type="domain" description="Phosphoribosyltransferase" evidence="2">
    <location>
        <begin position="166"/>
        <end position="229"/>
    </location>
</feature>
<evidence type="ECO:0000259" key="2">
    <source>
        <dbReference type="Pfam" id="PF00156"/>
    </source>
</evidence>
<dbReference type="Gene3D" id="3.40.50.2020">
    <property type="match status" value="1"/>
</dbReference>
<accession>A0A179C4H0</accession>
<dbReference type="InterPro" id="IPR051910">
    <property type="entry name" value="ComF/GntX_DNA_util-trans"/>
</dbReference>
<dbReference type="EMBL" id="LVKI01000015">
    <property type="protein sequence ID" value="OAQ08179.1"/>
    <property type="molecule type" value="Genomic_DNA"/>
</dbReference>
<dbReference type="PANTHER" id="PTHR47505:SF1">
    <property type="entry name" value="DNA UTILIZATION PROTEIN YHGH"/>
    <property type="match status" value="1"/>
</dbReference>
<dbReference type="PANTHER" id="PTHR47505">
    <property type="entry name" value="DNA UTILIZATION PROTEIN YHGH"/>
    <property type="match status" value="1"/>
</dbReference>
<dbReference type="Proteomes" id="UP000078520">
    <property type="component" value="Unassembled WGS sequence"/>
</dbReference>
<evidence type="ECO:0000313" key="3">
    <source>
        <dbReference type="EMBL" id="OAQ08179.1"/>
    </source>
</evidence>
<dbReference type="InterPro" id="IPR029057">
    <property type="entry name" value="PRTase-like"/>
</dbReference>
<protein>
    <recommendedName>
        <fullName evidence="2">Phosphoribosyltransferase domain-containing protein</fullName>
    </recommendedName>
</protein>
<sequence length="230" mass="27354">MNRKCLLCKRDLDYSLSLAWIFSLEPFKEKFICDDCQSRFQRIDGPTCKGCGRMCASQYCADCVRWRKMGKPLLDNQALYCYHNEAMRDYFEQYKFAGDYYLRKVFQAEFQQFIRQKYPQRKWKYCIIPVDQHMVNERGFNQVKGLTAKLKTEQWLVMDDERHRVKQSHKNRAERMQTQQPFILQSPVKVKNQSVVLIDDIYTTGRTLYHAQDLLLKAGAAEIRSVTLAR</sequence>
<dbReference type="CDD" id="cd06223">
    <property type="entry name" value="PRTases_typeI"/>
    <property type="match status" value="1"/>
</dbReference>
<reference evidence="4" key="1">
    <citation type="submission" date="2016-03" db="EMBL/GenBank/DDBJ databases">
        <authorList>
            <person name="Johnson T.J."/>
            <person name="Youmans B."/>
            <person name="Case K."/>
            <person name="Noll S."/>
        </authorList>
    </citation>
    <scope>NUCLEOTIDE SEQUENCE [LARGE SCALE GENOMIC DNA]</scope>
    <source>
        <strain evidence="4">UMNLAv8</strain>
    </source>
</reference>
<dbReference type="Pfam" id="PF00156">
    <property type="entry name" value="Pribosyltran"/>
    <property type="match status" value="1"/>
</dbReference>
<organism evidence="3 4">
    <name type="scientific">Ligilactobacillus aviarius</name>
    <dbReference type="NCBI Taxonomy" id="1606"/>
    <lineage>
        <taxon>Bacteria</taxon>
        <taxon>Bacillati</taxon>
        <taxon>Bacillota</taxon>
        <taxon>Bacilli</taxon>
        <taxon>Lactobacillales</taxon>
        <taxon>Lactobacillaceae</taxon>
        <taxon>Ligilactobacillus</taxon>
    </lineage>
</organism>
<proteinExistence type="inferred from homology"/>
<dbReference type="AlphaFoldDB" id="A0A179C4H0"/>
<gene>
    <name evidence="3" type="ORF">A3O14_04460</name>
</gene>
<comment type="caution">
    <text evidence="3">The sequence shown here is derived from an EMBL/GenBank/DDBJ whole genome shotgun (WGS) entry which is preliminary data.</text>
</comment>
<evidence type="ECO:0000256" key="1">
    <source>
        <dbReference type="ARBA" id="ARBA00008007"/>
    </source>
</evidence>
<dbReference type="SUPFAM" id="SSF53271">
    <property type="entry name" value="PRTase-like"/>
    <property type="match status" value="1"/>
</dbReference>
<name>A0A179C4H0_9LACO</name>